<evidence type="ECO:0000313" key="3">
    <source>
        <dbReference type="Proteomes" id="UP000095283"/>
    </source>
</evidence>
<keyword evidence="3" id="KW-1185">Reference proteome</keyword>
<dbReference type="GO" id="GO:0006811">
    <property type="term" value="P:monoatomic ion transport"/>
    <property type="evidence" value="ECO:0007669"/>
    <property type="project" value="InterPro"/>
</dbReference>
<name>A0A1I7WZV9_HETBA</name>
<feature type="domain" description="Neurotransmitter-gated ion-channel transmembrane" evidence="2">
    <location>
        <begin position="2"/>
        <end position="142"/>
    </location>
</feature>
<organism evidence="3 4">
    <name type="scientific">Heterorhabditis bacteriophora</name>
    <name type="common">Entomopathogenic nematode worm</name>
    <dbReference type="NCBI Taxonomy" id="37862"/>
    <lineage>
        <taxon>Eukaryota</taxon>
        <taxon>Metazoa</taxon>
        <taxon>Ecdysozoa</taxon>
        <taxon>Nematoda</taxon>
        <taxon>Chromadorea</taxon>
        <taxon>Rhabditida</taxon>
        <taxon>Rhabditina</taxon>
        <taxon>Rhabditomorpha</taxon>
        <taxon>Strongyloidea</taxon>
        <taxon>Heterorhabditidae</taxon>
        <taxon>Heterorhabditis</taxon>
    </lineage>
</organism>
<evidence type="ECO:0000256" key="1">
    <source>
        <dbReference type="SAM" id="Phobius"/>
    </source>
</evidence>
<evidence type="ECO:0000313" key="4">
    <source>
        <dbReference type="WBParaSite" id="Hba_10735"/>
    </source>
</evidence>
<reference evidence="4" key="1">
    <citation type="submission" date="2016-11" db="UniProtKB">
        <authorList>
            <consortium name="WormBaseParasite"/>
        </authorList>
    </citation>
    <scope>IDENTIFICATION</scope>
</reference>
<proteinExistence type="predicted"/>
<dbReference type="AlphaFoldDB" id="A0A1I7WZV9"/>
<keyword evidence="1" id="KW-1133">Transmembrane helix</keyword>
<dbReference type="Proteomes" id="UP000095283">
    <property type="component" value="Unplaced"/>
</dbReference>
<dbReference type="WBParaSite" id="Hba_10735">
    <property type="protein sequence ID" value="Hba_10735"/>
    <property type="gene ID" value="Hba_10735"/>
</dbReference>
<evidence type="ECO:0000259" key="2">
    <source>
        <dbReference type="Pfam" id="PF02932"/>
    </source>
</evidence>
<sequence length="274" mass="32911">MFFSTLTLIVAVSTAFTITVLNFRYRQPLNTKMSKPFFQVFLVWIPWLLFMKRPGFTYKKRKVSTIEKNNDDVEENREDIRCIIHSLYSIPTEHLNLERKVGDGIFRKTNTLKPKAIQSLKSRRTSQFEKYMKKCIQEANLMKTSAYCEYTLTVVSFYANIHSKLKYIRERLDGQNELTVKQLVYIVHDYYFMLLVPEQWFLLLTDKHLVICYFYQTITVTMSERKINVDRSNYSVIDNEFGNMRERFEQEMRRVEDEMKRLRAEFEGIIFHVV</sequence>
<dbReference type="SUPFAM" id="SSF90112">
    <property type="entry name" value="Neurotransmitter-gated ion-channel transmembrane pore"/>
    <property type="match status" value="1"/>
</dbReference>
<dbReference type="Pfam" id="PF02932">
    <property type="entry name" value="Neur_chan_memb"/>
    <property type="match status" value="1"/>
</dbReference>
<feature type="transmembrane region" description="Helical" evidence="1">
    <location>
        <begin position="33"/>
        <end position="51"/>
    </location>
</feature>
<dbReference type="InterPro" id="IPR006029">
    <property type="entry name" value="Neurotrans-gated_channel_TM"/>
</dbReference>
<accession>A0A1I7WZV9</accession>
<keyword evidence="1" id="KW-0472">Membrane</keyword>
<dbReference type="InterPro" id="IPR036719">
    <property type="entry name" value="Neuro-gated_channel_TM_sf"/>
</dbReference>
<protein>
    <submittedName>
        <fullName evidence="4">Neur_chan_memb domain-containing protein</fullName>
    </submittedName>
</protein>
<dbReference type="GO" id="GO:0016020">
    <property type="term" value="C:membrane"/>
    <property type="evidence" value="ECO:0007669"/>
    <property type="project" value="InterPro"/>
</dbReference>
<keyword evidence="1" id="KW-0812">Transmembrane</keyword>